<evidence type="ECO:0000313" key="1">
    <source>
        <dbReference type="EMBL" id="CAL1279444.1"/>
    </source>
</evidence>
<dbReference type="EMBL" id="CAXIEN010000122">
    <property type="protein sequence ID" value="CAL1279444.1"/>
    <property type="molecule type" value="Genomic_DNA"/>
</dbReference>
<dbReference type="Proteomes" id="UP001497382">
    <property type="component" value="Unassembled WGS sequence"/>
</dbReference>
<comment type="caution">
    <text evidence="1">The sequence shown here is derived from an EMBL/GenBank/DDBJ whole genome shotgun (WGS) entry which is preliminary data.</text>
</comment>
<reference evidence="1 2" key="1">
    <citation type="submission" date="2024-04" db="EMBL/GenBank/DDBJ databases">
        <authorList>
            <person name="Rising A."/>
            <person name="Reimegard J."/>
            <person name="Sonavane S."/>
            <person name="Akerstrom W."/>
            <person name="Nylinder S."/>
            <person name="Hedman E."/>
            <person name="Kallberg Y."/>
        </authorList>
    </citation>
    <scope>NUCLEOTIDE SEQUENCE [LARGE SCALE GENOMIC DNA]</scope>
</reference>
<proteinExistence type="predicted"/>
<evidence type="ECO:0000313" key="2">
    <source>
        <dbReference type="Proteomes" id="UP001497382"/>
    </source>
</evidence>
<gene>
    <name evidence="1" type="ORF">LARSCL_LOCUS10363</name>
</gene>
<accession>A0AAV2A6B8</accession>
<dbReference type="AlphaFoldDB" id="A0AAV2A6B8"/>
<keyword evidence="2" id="KW-1185">Reference proteome</keyword>
<name>A0AAV2A6B8_9ARAC</name>
<organism evidence="1 2">
    <name type="scientific">Larinioides sclopetarius</name>
    <dbReference type="NCBI Taxonomy" id="280406"/>
    <lineage>
        <taxon>Eukaryota</taxon>
        <taxon>Metazoa</taxon>
        <taxon>Ecdysozoa</taxon>
        <taxon>Arthropoda</taxon>
        <taxon>Chelicerata</taxon>
        <taxon>Arachnida</taxon>
        <taxon>Araneae</taxon>
        <taxon>Araneomorphae</taxon>
        <taxon>Entelegynae</taxon>
        <taxon>Araneoidea</taxon>
        <taxon>Araneidae</taxon>
        <taxon>Larinioides</taxon>
    </lineage>
</organism>
<sequence>MEENSGLNEVLEARNMKVQKVYREGVQHILNTTMPDDKGDIAALHVFSNMEEMHQKANKTGRKFEEVLTNLMEQKQFPRHLYQILEEQKKEAQSVLKEYDYIILQLNDDLNDKSANYRQKIELQSIQQDEIRKRIEKVISELNRVGKEEICSIRREILKHSKLVLDTFGKNNKMFFQDTEADKPFDTYLWKKPSEMLTLQQLEGAFLVDQTETFKLRRSLLSEVCKLRNELEKEKLNYILKKQNFEQEIFYLKENYNQNMPVVAKMKKKCITLRDKRYKLLKELKTLDELIKKESKIKEETKLKDQDALKLDTSYARKTYSSCYRKVLKDCQERASVLQTKILDEEKLFYKDILEKSWKNPALKDFSQDPVTASEMRYWNKFLQFAFKDSDVDEILMLMDEYRLNLKTQVEHKQLMESLLFESEELKSLMKFYYKFNKPR</sequence>
<protein>
    <submittedName>
        <fullName evidence="1">Uncharacterized protein</fullName>
    </submittedName>
</protein>